<feature type="domain" description="ARID" evidence="5">
    <location>
        <begin position="1"/>
        <end position="47"/>
    </location>
</feature>
<evidence type="ECO:0000313" key="7">
    <source>
        <dbReference type="Proteomes" id="UP000554482"/>
    </source>
</evidence>
<keyword evidence="1 6" id="KW-0238">DNA-binding</keyword>
<name>A0A7J6VXM5_THATH</name>
<dbReference type="Proteomes" id="UP000554482">
    <property type="component" value="Unassembled WGS sequence"/>
</dbReference>
<feature type="compositionally biased region" description="Basic and acidic residues" evidence="3">
    <location>
        <begin position="136"/>
        <end position="154"/>
    </location>
</feature>
<dbReference type="SUPFAM" id="SSF46774">
    <property type="entry name" value="ARID-like"/>
    <property type="match status" value="1"/>
</dbReference>
<organism evidence="6 7">
    <name type="scientific">Thalictrum thalictroides</name>
    <name type="common">Rue-anemone</name>
    <name type="synonym">Anemone thalictroides</name>
    <dbReference type="NCBI Taxonomy" id="46969"/>
    <lineage>
        <taxon>Eukaryota</taxon>
        <taxon>Viridiplantae</taxon>
        <taxon>Streptophyta</taxon>
        <taxon>Embryophyta</taxon>
        <taxon>Tracheophyta</taxon>
        <taxon>Spermatophyta</taxon>
        <taxon>Magnoliopsida</taxon>
        <taxon>Ranunculales</taxon>
        <taxon>Ranunculaceae</taxon>
        <taxon>Thalictroideae</taxon>
        <taxon>Thalictrum</taxon>
    </lineage>
</organism>
<feature type="domain" description="HMG box" evidence="4">
    <location>
        <begin position="172"/>
        <end position="240"/>
    </location>
</feature>
<feature type="DNA-binding region" description="HMG box" evidence="1">
    <location>
        <begin position="172"/>
        <end position="240"/>
    </location>
</feature>
<feature type="coiled-coil region" evidence="2">
    <location>
        <begin position="222"/>
        <end position="249"/>
    </location>
</feature>
<evidence type="ECO:0000259" key="5">
    <source>
        <dbReference type="PROSITE" id="PS51011"/>
    </source>
</evidence>
<evidence type="ECO:0000256" key="3">
    <source>
        <dbReference type="SAM" id="MobiDB-lite"/>
    </source>
</evidence>
<dbReference type="OrthoDB" id="1919336at2759"/>
<dbReference type="GO" id="GO:0005634">
    <property type="term" value="C:nucleus"/>
    <property type="evidence" value="ECO:0007669"/>
    <property type="project" value="UniProtKB-UniRule"/>
</dbReference>
<feature type="region of interest" description="Disordered" evidence="3">
    <location>
        <begin position="136"/>
        <end position="177"/>
    </location>
</feature>
<evidence type="ECO:0000256" key="1">
    <source>
        <dbReference type="PROSITE-ProRule" id="PRU00267"/>
    </source>
</evidence>
<dbReference type="PANTHER" id="PTHR46691:SF5">
    <property type="entry name" value="HMG (HIGH MOBILITY GROUP) BOX PROTEIN"/>
    <property type="match status" value="1"/>
</dbReference>
<dbReference type="GO" id="GO:0003677">
    <property type="term" value="F:DNA binding"/>
    <property type="evidence" value="ECO:0007669"/>
    <property type="project" value="UniProtKB-UniRule"/>
</dbReference>
<sequence length="334" mass="38641">MHLQVTKDGNWHEVSSALKFSDRSPEPSFLLQNLYANLLYNFELIYGIRAQEKLPTAQGSGDYRDQVGSKVPGVIEKEIECGYLISVTIGTQRLKGLLYHIKDPSVKQFALVRSLMDGVGLEDSSHQLVDWQDLVSSKKEEPTMGSSSKEETKIKPSVKSKAKKERKDKEAPRATRNPYQFFLHHECDRLKKKHGKNPNINFRQMATDAWKCLPERDRQPYIKESRKDKERFKREMLAYNERKAMKNNEESRKDGDRIKREMLAYNERKAMKNDKAGFRIFDSEASMHEFHSNHHSTIQPDESSKLFMQNGSMVRFAAQLLENALEIDAAVKIE</sequence>
<reference evidence="6 7" key="1">
    <citation type="submission" date="2020-06" db="EMBL/GenBank/DDBJ databases">
        <title>Transcriptomic and genomic resources for Thalictrum thalictroides and T. hernandezii: Facilitating candidate gene discovery in an emerging model plant lineage.</title>
        <authorList>
            <person name="Arias T."/>
            <person name="Riano-Pachon D.M."/>
            <person name="Di Stilio V.S."/>
        </authorList>
    </citation>
    <scope>NUCLEOTIDE SEQUENCE [LARGE SCALE GENOMIC DNA]</scope>
    <source>
        <strain evidence="7">cv. WT478/WT964</strain>
        <tissue evidence="6">Leaves</tissue>
    </source>
</reference>
<dbReference type="InterPro" id="IPR036910">
    <property type="entry name" value="HMG_box_dom_sf"/>
</dbReference>
<dbReference type="PROSITE" id="PS51011">
    <property type="entry name" value="ARID"/>
    <property type="match status" value="1"/>
</dbReference>
<keyword evidence="1" id="KW-0539">Nucleus</keyword>
<dbReference type="EMBL" id="JABWDY010025574">
    <property type="protein sequence ID" value="KAF5189348.1"/>
    <property type="molecule type" value="Genomic_DNA"/>
</dbReference>
<dbReference type="InterPro" id="IPR001606">
    <property type="entry name" value="ARID_dom"/>
</dbReference>
<dbReference type="Pfam" id="PF09011">
    <property type="entry name" value="HMG_box_2"/>
    <property type="match status" value="1"/>
</dbReference>
<evidence type="ECO:0000313" key="6">
    <source>
        <dbReference type="EMBL" id="KAF5189348.1"/>
    </source>
</evidence>
<dbReference type="InterPro" id="IPR036431">
    <property type="entry name" value="ARID_dom_sf"/>
</dbReference>
<dbReference type="SUPFAM" id="SSF47095">
    <property type="entry name" value="HMG-box"/>
    <property type="match status" value="1"/>
</dbReference>
<dbReference type="PANTHER" id="PTHR46691">
    <property type="entry name" value="HIGH MOBILITY GROUP B PROTEIN 9"/>
    <property type="match status" value="1"/>
</dbReference>
<dbReference type="PROSITE" id="PS50118">
    <property type="entry name" value="HMG_BOX_2"/>
    <property type="match status" value="1"/>
</dbReference>
<evidence type="ECO:0000259" key="4">
    <source>
        <dbReference type="PROSITE" id="PS50118"/>
    </source>
</evidence>
<protein>
    <submittedName>
        <fullName evidence="6">ARID/BRIGHT DNA-binding domain</fullName>
    </submittedName>
</protein>
<dbReference type="SMART" id="SM00398">
    <property type="entry name" value="HMG"/>
    <property type="match status" value="1"/>
</dbReference>
<evidence type="ECO:0000256" key="2">
    <source>
        <dbReference type="SAM" id="Coils"/>
    </source>
</evidence>
<comment type="caution">
    <text evidence="6">The sequence shown here is derived from an EMBL/GenBank/DDBJ whole genome shotgun (WGS) entry which is preliminary data.</text>
</comment>
<dbReference type="InterPro" id="IPR009071">
    <property type="entry name" value="HMG_box_dom"/>
</dbReference>
<dbReference type="Gene3D" id="1.10.150.60">
    <property type="entry name" value="ARID DNA-binding domain"/>
    <property type="match status" value="1"/>
</dbReference>
<dbReference type="Gene3D" id="1.10.30.10">
    <property type="entry name" value="High mobility group box domain"/>
    <property type="match status" value="1"/>
</dbReference>
<keyword evidence="7" id="KW-1185">Reference proteome</keyword>
<keyword evidence="2" id="KW-0175">Coiled coil</keyword>
<accession>A0A7J6VXM5</accession>
<gene>
    <name evidence="6" type="ORF">FRX31_021062</name>
</gene>
<dbReference type="AlphaFoldDB" id="A0A7J6VXM5"/>
<proteinExistence type="predicted"/>